<protein>
    <recommendedName>
        <fullName evidence="2 7">Site-specific DNA-methyltransferase (adenine-specific)</fullName>
        <ecNumber evidence="2 7">2.1.1.72</ecNumber>
    </recommendedName>
</protein>
<dbReference type="InterPro" id="IPR012263">
    <property type="entry name" value="M_m6A_EcoRV"/>
</dbReference>
<dbReference type="PRINTS" id="PR00505">
    <property type="entry name" value="D12N6MTFRASE"/>
</dbReference>
<dbReference type="PANTHER" id="PTHR30481:SF3">
    <property type="entry name" value="DNA ADENINE METHYLASE"/>
    <property type="match status" value="1"/>
</dbReference>
<name>A0ABU1KYX0_9BURK</name>
<evidence type="ECO:0000313" key="9">
    <source>
        <dbReference type="Proteomes" id="UP001185254"/>
    </source>
</evidence>
<evidence type="ECO:0000256" key="3">
    <source>
        <dbReference type="ARBA" id="ARBA00022603"/>
    </source>
</evidence>
<dbReference type="InterPro" id="IPR029063">
    <property type="entry name" value="SAM-dependent_MTases_sf"/>
</dbReference>
<dbReference type="PROSITE" id="PS00092">
    <property type="entry name" value="N6_MTASE"/>
    <property type="match status" value="1"/>
</dbReference>
<keyword evidence="4 7" id="KW-0808">Transferase</keyword>
<comment type="similarity">
    <text evidence="1 7">Belongs to the N(4)/N(6)-methyltransferase family.</text>
</comment>
<evidence type="ECO:0000256" key="5">
    <source>
        <dbReference type="ARBA" id="ARBA00022691"/>
    </source>
</evidence>
<reference evidence="8 9" key="1">
    <citation type="submission" date="2023-07" db="EMBL/GenBank/DDBJ databases">
        <title>Sorghum-associated microbial communities from plants grown in Nebraska, USA.</title>
        <authorList>
            <person name="Schachtman D."/>
        </authorList>
    </citation>
    <scope>NUCLEOTIDE SEQUENCE [LARGE SCALE GENOMIC DNA]</scope>
    <source>
        <strain evidence="8 9">DS1039</strain>
    </source>
</reference>
<accession>A0ABU1KYX0</accession>
<dbReference type="Pfam" id="PF02086">
    <property type="entry name" value="MethyltransfD12"/>
    <property type="match status" value="1"/>
</dbReference>
<sequence>MKNTHPASALRVAHDSPSVVVSAPFLKWAGGKRRLLPILLPLLPTGKRLIDPFVGGGSVFLSTRFPTYGLSDRNEDLMQVYKTVRDRLPALMTVVRSLFVEEYRCEEAYRHHRETFNTTDEPLLKAGLFIYLNRFGFNGLCRYNAHGDFNTPYGWPRRVPRLPVEELAICSSRLASAKLKTGDFTDAMKAARPGDVVYCDPPYLDLNGNRSFTGYTASGFGLEQHEAIVDIAVYLARRGVPVLISNHESPQTRELYGGATLHSVKVRRSIAANVSSRKAVGELIAVFS</sequence>
<evidence type="ECO:0000256" key="4">
    <source>
        <dbReference type="ARBA" id="ARBA00022679"/>
    </source>
</evidence>
<gene>
    <name evidence="8" type="ORF">J2776_002802</name>
</gene>
<keyword evidence="5 7" id="KW-0949">S-adenosyl-L-methionine</keyword>
<evidence type="ECO:0000256" key="1">
    <source>
        <dbReference type="ARBA" id="ARBA00006594"/>
    </source>
</evidence>
<comment type="catalytic activity">
    <reaction evidence="6 7">
        <text>a 2'-deoxyadenosine in DNA + S-adenosyl-L-methionine = an N(6)-methyl-2'-deoxyadenosine in DNA + S-adenosyl-L-homocysteine + H(+)</text>
        <dbReference type="Rhea" id="RHEA:15197"/>
        <dbReference type="Rhea" id="RHEA-COMP:12418"/>
        <dbReference type="Rhea" id="RHEA-COMP:12419"/>
        <dbReference type="ChEBI" id="CHEBI:15378"/>
        <dbReference type="ChEBI" id="CHEBI:57856"/>
        <dbReference type="ChEBI" id="CHEBI:59789"/>
        <dbReference type="ChEBI" id="CHEBI:90615"/>
        <dbReference type="ChEBI" id="CHEBI:90616"/>
        <dbReference type="EC" id="2.1.1.72"/>
    </reaction>
</comment>
<evidence type="ECO:0000313" key="8">
    <source>
        <dbReference type="EMBL" id="MDR6376102.1"/>
    </source>
</evidence>
<dbReference type="EMBL" id="JAVDQN010000002">
    <property type="protein sequence ID" value="MDR6376102.1"/>
    <property type="molecule type" value="Genomic_DNA"/>
</dbReference>
<dbReference type="InterPro" id="IPR012327">
    <property type="entry name" value="MeTrfase_D12"/>
</dbReference>
<dbReference type="EC" id="2.1.1.72" evidence="2 7"/>
<comment type="caution">
    <text evidence="8">The sequence shown here is derived from an EMBL/GenBank/DDBJ whole genome shotgun (WGS) entry which is preliminary data.</text>
</comment>
<evidence type="ECO:0000256" key="2">
    <source>
        <dbReference type="ARBA" id="ARBA00011900"/>
    </source>
</evidence>
<dbReference type="PANTHER" id="PTHR30481">
    <property type="entry name" value="DNA ADENINE METHYLASE"/>
    <property type="match status" value="1"/>
</dbReference>
<dbReference type="Proteomes" id="UP001185254">
    <property type="component" value="Unassembled WGS sequence"/>
</dbReference>
<dbReference type="SUPFAM" id="SSF53335">
    <property type="entry name" value="S-adenosyl-L-methionine-dependent methyltransferases"/>
    <property type="match status" value="1"/>
</dbReference>
<organism evidence="8 9">
    <name type="scientific">Paraburkholderia caledonica</name>
    <dbReference type="NCBI Taxonomy" id="134536"/>
    <lineage>
        <taxon>Bacteria</taxon>
        <taxon>Pseudomonadati</taxon>
        <taxon>Pseudomonadota</taxon>
        <taxon>Betaproteobacteria</taxon>
        <taxon>Burkholderiales</taxon>
        <taxon>Burkholderiaceae</taxon>
        <taxon>Paraburkholderia</taxon>
    </lineage>
</organism>
<dbReference type="PIRSF" id="PIRSF000398">
    <property type="entry name" value="M_m6A_EcoRV"/>
    <property type="match status" value="1"/>
</dbReference>
<dbReference type="InterPro" id="IPR023095">
    <property type="entry name" value="Ade_MeTrfase_dom_2"/>
</dbReference>
<evidence type="ECO:0000256" key="6">
    <source>
        <dbReference type="ARBA" id="ARBA00047942"/>
    </source>
</evidence>
<proteinExistence type="inferred from homology"/>
<dbReference type="Gene3D" id="1.10.1020.10">
    <property type="entry name" value="Adenine-specific Methyltransferase, Domain 2"/>
    <property type="match status" value="1"/>
</dbReference>
<keyword evidence="3 7" id="KW-0489">Methyltransferase</keyword>
<dbReference type="RefSeq" id="WP_310066525.1">
    <property type="nucleotide sequence ID" value="NZ_JAVDQN010000002.1"/>
</dbReference>
<keyword evidence="9" id="KW-1185">Reference proteome</keyword>
<dbReference type="GO" id="GO:0009007">
    <property type="term" value="F:site-specific DNA-methyltransferase (adenine-specific) activity"/>
    <property type="evidence" value="ECO:0007669"/>
    <property type="project" value="UniProtKB-EC"/>
</dbReference>
<evidence type="ECO:0000256" key="7">
    <source>
        <dbReference type="RuleBase" id="RU361257"/>
    </source>
</evidence>
<dbReference type="GO" id="GO:0032259">
    <property type="term" value="P:methylation"/>
    <property type="evidence" value="ECO:0007669"/>
    <property type="project" value="UniProtKB-KW"/>
</dbReference>
<dbReference type="NCBIfam" id="TIGR00571">
    <property type="entry name" value="dam"/>
    <property type="match status" value="1"/>
</dbReference>
<dbReference type="InterPro" id="IPR002052">
    <property type="entry name" value="DNA_methylase_N6_adenine_CS"/>
</dbReference>
<dbReference type="Gene3D" id="3.40.50.150">
    <property type="entry name" value="Vaccinia Virus protein VP39"/>
    <property type="match status" value="1"/>
</dbReference>